<feature type="domain" description="Reverse transcriptase Ty1/copia-type" evidence="2">
    <location>
        <begin position="350"/>
        <end position="492"/>
    </location>
</feature>
<feature type="compositionally biased region" description="Low complexity" evidence="1">
    <location>
        <begin position="113"/>
        <end position="123"/>
    </location>
</feature>
<dbReference type="InterPro" id="IPR013103">
    <property type="entry name" value="RVT_2"/>
</dbReference>
<sequence>MSTESTQSSTSSGSSGVSSASTTSDSSIVDYCQKMKTATDALRDVGHAVSESQLVLNLLRGLNDDFSNTADNIAATDVLLSFTSACNTLLLKELRITNAAKVAAATALVASATSGSSCPLGGNASSGGGGLSRGGGSGSARDGGSGVGGWTGGGGSSGGRGGGTNNRRNCNGNGGRSGGGLTDSGGGGGWTGGGNGGGGSGGGGGARGSSGGGGGGGWAGGGGGQGNPSWRPAGPWGLPLAVTPSSEVEQPRPLKVAPSSEVERPRPHTVAPSTEVEQPYIPLFGRRLPDDTVTAASCAPTAGTPLVGASSTGVAPSAATHATASPVPANYRSVLADPNWCTAMADEYKVVRGYSQQHDIDYDETFSPVVKPATIRVVLSIAASRAWPIHQLDVKNTFLHGHLKEIVYCQQPSGFVDPAAPDAVCLLPKSLYGLKQAPRAWYQRFARYIQQMGFMPSASNTSLFVYKDGDHIAYLLLYVDDIILTASTTTLLQ</sequence>
<dbReference type="SUPFAM" id="SSF56672">
    <property type="entry name" value="DNA/RNA polymerases"/>
    <property type="match status" value="1"/>
</dbReference>
<feature type="region of interest" description="Disordered" evidence="1">
    <location>
        <begin position="113"/>
        <end position="274"/>
    </location>
</feature>
<reference evidence="3" key="2">
    <citation type="submission" date="2003-05" db="EMBL/GenBank/DDBJ databases">
        <authorList>
            <person name="Buell C.R."/>
            <person name="Wing R.A."/>
            <person name="McCombie W.R."/>
            <person name="Messing J."/>
            <person name="Yuan Q."/>
            <person name="Ouyang S."/>
        </authorList>
    </citation>
    <scope>NUCLEOTIDE SEQUENCE</scope>
</reference>
<protein>
    <submittedName>
        <fullName evidence="3">Retrotransposon protein, putative, unclassified</fullName>
    </submittedName>
</protein>
<dbReference type="EMBL" id="DP000086">
    <property type="protein sequence ID" value="AAP53714.1"/>
    <property type="molecule type" value="Genomic_DNA"/>
</dbReference>
<dbReference type="PANTHER" id="PTHR47481:SF10">
    <property type="entry name" value="COPIA-LIKE POLYPROTEIN_RETROTRANSPOSON"/>
    <property type="match status" value="1"/>
</dbReference>
<gene>
    <name evidence="3" type="ordered locus">LOC_Os10g26950</name>
</gene>
<reference evidence="3" key="1">
    <citation type="journal article" date="2003" name="Science">
        <title>In-depth view of structure, activity, and evolution of rice chromosome 10.</title>
        <authorList>
            <consortium name="Rice Chromosome 10 Sequencing Consortium"/>
        </authorList>
    </citation>
    <scope>NUCLEOTIDE SEQUENCE [LARGE SCALE GENOMIC DNA]</scope>
</reference>
<feature type="compositionally biased region" description="Gly residues" evidence="1">
    <location>
        <begin position="124"/>
        <end position="164"/>
    </location>
</feature>
<feature type="compositionally biased region" description="Gly residues" evidence="1">
    <location>
        <begin position="172"/>
        <end position="226"/>
    </location>
</feature>
<reference evidence="3" key="3">
    <citation type="submission" date="2006-07" db="EMBL/GenBank/DDBJ databases">
        <authorList>
            <person name="Buell R."/>
        </authorList>
    </citation>
    <scope>NUCLEOTIDE SEQUENCE</scope>
</reference>
<evidence type="ECO:0000313" key="3">
    <source>
        <dbReference type="EMBL" id="AAP53714.1"/>
    </source>
</evidence>
<proteinExistence type="predicted"/>
<feature type="region of interest" description="Disordered" evidence="1">
    <location>
        <begin position="1"/>
        <end position="24"/>
    </location>
</feature>
<dbReference type="InterPro" id="IPR043502">
    <property type="entry name" value="DNA/RNA_pol_sf"/>
</dbReference>
<evidence type="ECO:0000256" key="1">
    <source>
        <dbReference type="SAM" id="MobiDB-lite"/>
    </source>
</evidence>
<evidence type="ECO:0000259" key="2">
    <source>
        <dbReference type="Pfam" id="PF07727"/>
    </source>
</evidence>
<name>Q7XES4_ORYSJ</name>
<dbReference type="PANTHER" id="PTHR47481">
    <property type="match status" value="1"/>
</dbReference>
<dbReference type="Pfam" id="PF07727">
    <property type="entry name" value="RVT_2"/>
    <property type="match status" value="1"/>
</dbReference>
<accession>Q7XES4</accession>
<dbReference type="AlphaFoldDB" id="Q7XES4"/>
<organism evidence="3">
    <name type="scientific">Oryza sativa subsp. japonica</name>
    <name type="common">Rice</name>
    <dbReference type="NCBI Taxonomy" id="39947"/>
    <lineage>
        <taxon>Eukaryota</taxon>
        <taxon>Viridiplantae</taxon>
        <taxon>Streptophyta</taxon>
        <taxon>Embryophyta</taxon>
        <taxon>Tracheophyta</taxon>
        <taxon>Spermatophyta</taxon>
        <taxon>Magnoliopsida</taxon>
        <taxon>Liliopsida</taxon>
        <taxon>Poales</taxon>
        <taxon>Poaceae</taxon>
        <taxon>BOP clade</taxon>
        <taxon>Oryzoideae</taxon>
        <taxon>Oryzeae</taxon>
        <taxon>Oryzinae</taxon>
        <taxon>Oryza</taxon>
        <taxon>Oryza sativa</taxon>
    </lineage>
</organism>